<evidence type="ECO:0000313" key="2">
    <source>
        <dbReference type="Proteomes" id="UP000464378"/>
    </source>
</evidence>
<dbReference type="EMBL" id="LR593887">
    <property type="protein sequence ID" value="VTS02280.1"/>
    <property type="molecule type" value="Genomic_DNA"/>
</dbReference>
<accession>A0A6C2YMB1</accession>
<reference evidence="1" key="1">
    <citation type="submission" date="2019-04" db="EMBL/GenBank/DDBJ databases">
        <authorList>
            <consortium name="Science for Life Laboratories"/>
        </authorList>
    </citation>
    <scope>NUCLEOTIDE SEQUENCE</scope>
    <source>
        <strain evidence="1">MBLW1</strain>
    </source>
</reference>
<dbReference type="KEGG" id="tim:GMBLW1_12300"/>
<sequence length="142" mass="15686">MSSFIEQVAECAENAVSLSETRGGDELDYSEASLKLLDEMLVEASEWISEMTPAQVDILVQDFGCYILEVGRRIYGGRYLWHEGREQPVLVVGEPDARIAMLTMDHVRGRLSGDSADAIPFFFAGFAQRAKNPTPGTDVLIV</sequence>
<evidence type="ECO:0000313" key="1">
    <source>
        <dbReference type="EMBL" id="VIP02730.1"/>
    </source>
</evidence>
<keyword evidence="2" id="KW-1185">Reference proteome</keyword>
<dbReference type="RefSeq" id="WP_162657874.1">
    <property type="nucleotide sequence ID" value="NZ_LR593887.1"/>
</dbReference>
<name>A0A6C2YMB1_9BACT</name>
<dbReference type="InParanoid" id="A0A6C2YMB1"/>
<dbReference type="EMBL" id="LR586016">
    <property type="protein sequence ID" value="VIP02730.1"/>
    <property type="molecule type" value="Genomic_DNA"/>
</dbReference>
<gene>
    <name evidence="1" type="ORF">GMBLW1_12300</name>
</gene>
<proteinExistence type="predicted"/>
<dbReference type="AlphaFoldDB" id="A0A6C2YMB1"/>
<protein>
    <submittedName>
        <fullName evidence="1">Uncharacterized protein</fullName>
    </submittedName>
</protein>
<dbReference type="Proteomes" id="UP000464378">
    <property type="component" value="Chromosome"/>
</dbReference>
<organism evidence="1">
    <name type="scientific">Tuwongella immobilis</name>
    <dbReference type="NCBI Taxonomy" id="692036"/>
    <lineage>
        <taxon>Bacteria</taxon>
        <taxon>Pseudomonadati</taxon>
        <taxon>Planctomycetota</taxon>
        <taxon>Planctomycetia</taxon>
        <taxon>Gemmatales</taxon>
        <taxon>Gemmataceae</taxon>
        <taxon>Tuwongella</taxon>
    </lineage>
</organism>